<dbReference type="SUPFAM" id="SSF53098">
    <property type="entry name" value="Ribonuclease H-like"/>
    <property type="match status" value="1"/>
</dbReference>
<evidence type="ECO:0000259" key="3">
    <source>
        <dbReference type="PROSITE" id="PS50994"/>
    </source>
</evidence>
<dbReference type="PROSITE" id="PS01043">
    <property type="entry name" value="TRANSPOSASE_IS30"/>
    <property type="match status" value="1"/>
</dbReference>
<reference evidence="4 5" key="1">
    <citation type="submission" date="2020-07" db="EMBL/GenBank/DDBJ databases">
        <title>Sequencing the genomes of 1000 actinobacteria strains.</title>
        <authorList>
            <person name="Klenk H.-P."/>
        </authorList>
    </citation>
    <scope>NUCLEOTIDE SEQUENCE [LARGE SCALE GENOMIC DNA]</scope>
    <source>
        <strain evidence="4 5">DSM 19970</strain>
    </source>
</reference>
<dbReference type="InterPro" id="IPR001598">
    <property type="entry name" value="Transposase_IS30_CS"/>
</dbReference>
<comment type="function">
    <text evidence="1">Required for the transposition of the insertion element.</text>
</comment>
<evidence type="ECO:0000313" key="5">
    <source>
        <dbReference type="Proteomes" id="UP000547973"/>
    </source>
</evidence>
<organism evidence="4 5">
    <name type="scientific">Demequina lutea</name>
    <dbReference type="NCBI Taxonomy" id="431489"/>
    <lineage>
        <taxon>Bacteria</taxon>
        <taxon>Bacillati</taxon>
        <taxon>Actinomycetota</taxon>
        <taxon>Actinomycetes</taxon>
        <taxon>Micrococcales</taxon>
        <taxon>Demequinaceae</taxon>
        <taxon>Demequina</taxon>
    </lineage>
</organism>
<name>A0A7Z0CJW8_9MICO</name>
<proteinExistence type="inferred from homology"/>
<feature type="domain" description="Integrase catalytic" evidence="3">
    <location>
        <begin position="67"/>
        <end position="222"/>
    </location>
</feature>
<dbReference type="GO" id="GO:0003677">
    <property type="term" value="F:DNA binding"/>
    <property type="evidence" value="ECO:0007669"/>
    <property type="project" value="InterPro"/>
</dbReference>
<dbReference type="AlphaFoldDB" id="A0A7Z0CJW8"/>
<dbReference type="GO" id="GO:0006313">
    <property type="term" value="P:DNA transposition"/>
    <property type="evidence" value="ECO:0007669"/>
    <property type="project" value="InterPro"/>
</dbReference>
<dbReference type="InterPro" id="IPR036397">
    <property type="entry name" value="RNaseH_sf"/>
</dbReference>
<dbReference type="GO" id="GO:0015074">
    <property type="term" value="P:DNA integration"/>
    <property type="evidence" value="ECO:0007669"/>
    <property type="project" value="InterPro"/>
</dbReference>
<dbReference type="Pfam" id="PF00665">
    <property type="entry name" value="rve"/>
    <property type="match status" value="1"/>
</dbReference>
<dbReference type="Gene3D" id="3.30.420.10">
    <property type="entry name" value="Ribonuclease H-like superfamily/Ribonuclease H"/>
    <property type="match status" value="1"/>
</dbReference>
<dbReference type="PANTHER" id="PTHR10948:SF23">
    <property type="entry name" value="TRANSPOSASE INSI FOR INSERTION SEQUENCE ELEMENT IS30A-RELATED"/>
    <property type="match status" value="1"/>
</dbReference>
<evidence type="ECO:0000313" key="4">
    <source>
        <dbReference type="EMBL" id="NYI41308.1"/>
    </source>
</evidence>
<evidence type="ECO:0000256" key="1">
    <source>
        <dbReference type="ARBA" id="ARBA00002190"/>
    </source>
</evidence>
<dbReference type="GO" id="GO:0005829">
    <property type="term" value="C:cytosol"/>
    <property type="evidence" value="ECO:0007669"/>
    <property type="project" value="TreeGrafter"/>
</dbReference>
<keyword evidence="5" id="KW-1185">Reference proteome</keyword>
<evidence type="ECO:0000256" key="2">
    <source>
        <dbReference type="ARBA" id="ARBA00006363"/>
    </source>
</evidence>
<dbReference type="InterPro" id="IPR012337">
    <property type="entry name" value="RNaseH-like_sf"/>
</dbReference>
<dbReference type="GO" id="GO:0004803">
    <property type="term" value="F:transposase activity"/>
    <property type="evidence" value="ECO:0007669"/>
    <property type="project" value="InterPro"/>
</dbReference>
<gene>
    <name evidence="4" type="ORF">BKA03_001427</name>
</gene>
<dbReference type="NCBIfam" id="NF033563">
    <property type="entry name" value="transpos_IS30"/>
    <property type="match status" value="1"/>
</dbReference>
<comment type="caution">
    <text evidence="4">The sequence shown here is derived from an EMBL/GenBank/DDBJ whole genome shotgun (WGS) entry which is preliminary data.</text>
</comment>
<dbReference type="InterPro" id="IPR053392">
    <property type="entry name" value="Transposase_IS30-like"/>
</dbReference>
<protein>
    <submittedName>
        <fullName evidence="4">IS30 family transposase</fullName>
    </submittedName>
</protein>
<dbReference type="EMBL" id="JACBZO010000001">
    <property type="protein sequence ID" value="NYI41308.1"/>
    <property type="molecule type" value="Genomic_DNA"/>
</dbReference>
<comment type="similarity">
    <text evidence="2">Belongs to the transposase IS30 family.</text>
</comment>
<sequence>MTASPPAKGRTVSYEAIYRFIYALPKSELAKHAVLLRSKRTRRRRPRPLGERGAPIVGMASIDAREDLTDPRVPGHWEGDLIVGAQGKTVAATLVERTTRYTLILALPQGKDSTALADVLIDHANELPGMMRNTLTWDQGSEMAKHAAFTLATSMPVFFAHPHSPWDRGTNENTNGLIREYLPKGDTITDHQPYLTAIAEELNHRPRKSLGFLTPRDESPRV</sequence>
<dbReference type="InterPro" id="IPR001584">
    <property type="entry name" value="Integrase_cat-core"/>
</dbReference>
<dbReference type="Proteomes" id="UP000547973">
    <property type="component" value="Unassembled WGS sequence"/>
</dbReference>
<accession>A0A7Z0CJW8</accession>
<dbReference type="PANTHER" id="PTHR10948">
    <property type="entry name" value="TRANSPOSASE"/>
    <property type="match status" value="1"/>
</dbReference>
<dbReference type="InterPro" id="IPR051917">
    <property type="entry name" value="Transposase-Integrase"/>
</dbReference>
<dbReference type="PROSITE" id="PS50994">
    <property type="entry name" value="INTEGRASE"/>
    <property type="match status" value="1"/>
</dbReference>